<evidence type="ECO:0000259" key="1">
    <source>
        <dbReference type="Pfam" id="PF01636"/>
    </source>
</evidence>
<dbReference type="InterPro" id="IPR002575">
    <property type="entry name" value="Aminoglycoside_PTrfase"/>
</dbReference>
<evidence type="ECO:0000313" key="2">
    <source>
        <dbReference type="EMBL" id="WUP52898.1"/>
    </source>
</evidence>
<protein>
    <submittedName>
        <fullName evidence="2">Phosphotransferase</fullName>
    </submittedName>
</protein>
<feature type="domain" description="Aminoglycoside phosphotransferase" evidence="1">
    <location>
        <begin position="5"/>
        <end position="67"/>
    </location>
</feature>
<evidence type="ECO:0000313" key="3">
    <source>
        <dbReference type="Proteomes" id="UP001432190"/>
    </source>
</evidence>
<proteinExistence type="predicted"/>
<sequence>MEAARLLADLHHRLHAEPPRLGECDDARILHLDLHSENVMLTSRGPVVIDWRNATEGPGDLDVALSAVILAQVAVEREHPLAPPAATLLDAFLDRAGGNLLTVLDRDLAIRRNDPALTTSERERLDAAAVLITSHQ</sequence>
<organism evidence="2 3">
    <name type="scientific">Micromonospora globbae</name>
    <dbReference type="NCBI Taxonomy" id="1894969"/>
    <lineage>
        <taxon>Bacteria</taxon>
        <taxon>Bacillati</taxon>
        <taxon>Actinomycetota</taxon>
        <taxon>Actinomycetes</taxon>
        <taxon>Micromonosporales</taxon>
        <taxon>Micromonosporaceae</taxon>
        <taxon>Micromonospora</taxon>
    </lineage>
</organism>
<gene>
    <name evidence="2" type="ORF">OG994_12080</name>
</gene>
<accession>A0ABZ1SED9</accession>
<name>A0ABZ1SED9_9ACTN</name>
<dbReference type="SUPFAM" id="SSF56112">
    <property type="entry name" value="Protein kinase-like (PK-like)"/>
    <property type="match status" value="1"/>
</dbReference>
<reference evidence="2" key="1">
    <citation type="submission" date="2022-10" db="EMBL/GenBank/DDBJ databases">
        <title>The complete genomes of actinobacterial strains from the NBC collection.</title>
        <authorList>
            <person name="Joergensen T.S."/>
            <person name="Alvarez Arevalo M."/>
            <person name="Sterndorff E.B."/>
            <person name="Faurdal D."/>
            <person name="Vuksanovic O."/>
            <person name="Mourched A.-S."/>
            <person name="Charusanti P."/>
            <person name="Shaw S."/>
            <person name="Blin K."/>
            <person name="Weber T."/>
        </authorList>
    </citation>
    <scope>NUCLEOTIDE SEQUENCE</scope>
    <source>
        <strain evidence="2">NBC_00256</strain>
    </source>
</reference>
<dbReference type="Gene3D" id="3.90.1200.10">
    <property type="match status" value="1"/>
</dbReference>
<dbReference type="InterPro" id="IPR011009">
    <property type="entry name" value="Kinase-like_dom_sf"/>
</dbReference>
<dbReference type="Pfam" id="PF01636">
    <property type="entry name" value="APH"/>
    <property type="match status" value="1"/>
</dbReference>
<keyword evidence="3" id="KW-1185">Reference proteome</keyword>
<dbReference type="EMBL" id="CP108084">
    <property type="protein sequence ID" value="WUP52898.1"/>
    <property type="molecule type" value="Genomic_DNA"/>
</dbReference>
<dbReference type="Proteomes" id="UP001432190">
    <property type="component" value="Chromosome"/>
</dbReference>
<dbReference type="RefSeq" id="WP_328853705.1">
    <property type="nucleotide sequence ID" value="NZ_CP108084.1"/>
</dbReference>